<feature type="region of interest" description="Disordered" evidence="1">
    <location>
        <begin position="200"/>
        <end position="231"/>
    </location>
</feature>
<comment type="caution">
    <text evidence="2">The sequence shown here is derived from an EMBL/GenBank/DDBJ whole genome shotgun (WGS) entry which is preliminary data.</text>
</comment>
<evidence type="ECO:0000256" key="1">
    <source>
        <dbReference type="SAM" id="MobiDB-lite"/>
    </source>
</evidence>
<protein>
    <submittedName>
        <fullName evidence="2">Uncharacterized protein</fullName>
    </submittedName>
</protein>
<feature type="compositionally biased region" description="Basic residues" evidence="1">
    <location>
        <begin position="11"/>
        <end position="20"/>
    </location>
</feature>
<name>A0AAW0BA80_9AGAR</name>
<organism evidence="2 3">
    <name type="scientific">Favolaschia claudopus</name>
    <dbReference type="NCBI Taxonomy" id="2862362"/>
    <lineage>
        <taxon>Eukaryota</taxon>
        <taxon>Fungi</taxon>
        <taxon>Dikarya</taxon>
        <taxon>Basidiomycota</taxon>
        <taxon>Agaricomycotina</taxon>
        <taxon>Agaricomycetes</taxon>
        <taxon>Agaricomycetidae</taxon>
        <taxon>Agaricales</taxon>
        <taxon>Marasmiineae</taxon>
        <taxon>Mycenaceae</taxon>
        <taxon>Favolaschia</taxon>
    </lineage>
</organism>
<evidence type="ECO:0000313" key="2">
    <source>
        <dbReference type="EMBL" id="KAK7022176.1"/>
    </source>
</evidence>
<dbReference type="EMBL" id="JAWWNJ010000037">
    <property type="protein sequence ID" value="KAK7022176.1"/>
    <property type="molecule type" value="Genomic_DNA"/>
</dbReference>
<feature type="compositionally biased region" description="Polar residues" evidence="1">
    <location>
        <begin position="1"/>
        <end position="10"/>
    </location>
</feature>
<evidence type="ECO:0000313" key="3">
    <source>
        <dbReference type="Proteomes" id="UP001362999"/>
    </source>
</evidence>
<feature type="region of interest" description="Disordered" evidence="1">
    <location>
        <begin position="1"/>
        <end position="65"/>
    </location>
</feature>
<accession>A0AAW0BA80</accession>
<dbReference type="Proteomes" id="UP001362999">
    <property type="component" value="Unassembled WGS sequence"/>
</dbReference>
<dbReference type="AlphaFoldDB" id="A0AAW0BA80"/>
<reference evidence="2 3" key="1">
    <citation type="journal article" date="2024" name="J Genomics">
        <title>Draft genome sequencing and assembly of Favolaschia claudopus CIRM-BRFM 2984 isolated from oak limbs.</title>
        <authorList>
            <person name="Navarro D."/>
            <person name="Drula E."/>
            <person name="Chaduli D."/>
            <person name="Cazenave R."/>
            <person name="Ahrendt S."/>
            <person name="Wang J."/>
            <person name="Lipzen A."/>
            <person name="Daum C."/>
            <person name="Barry K."/>
            <person name="Grigoriev I.V."/>
            <person name="Favel A."/>
            <person name="Rosso M.N."/>
            <person name="Martin F."/>
        </authorList>
    </citation>
    <scope>NUCLEOTIDE SEQUENCE [LARGE SCALE GENOMIC DNA]</scope>
    <source>
        <strain evidence="2 3">CIRM-BRFM 2984</strain>
    </source>
</reference>
<sequence length="231" mass="25878">MYIDTGTGSRRPNRAARGYRARPMSGPFLGRRPVVIAIQKTARRSHTNPNSRRDSSTHSKRSESQNLLLGASQPEVNFVRSQNQNFRVLQSVGGGVCIPIQYTQTGDRPSAHRTHPPDPRLVLGTIRIIEEQRSYRNTNSVRGSLFDVHIFTLIDEPRIDGVAIMAANGFQIWLALVFKAWHSCVSRLQQARLGEGGILEPTIGRTRHNPDFSNGRPSVMRPYLPRSNSTD</sequence>
<keyword evidence="3" id="KW-1185">Reference proteome</keyword>
<proteinExistence type="predicted"/>
<feature type="compositionally biased region" description="Basic and acidic residues" evidence="1">
    <location>
        <begin position="51"/>
        <end position="63"/>
    </location>
</feature>
<gene>
    <name evidence="2" type="ORF">R3P38DRAFT_2780254</name>
</gene>